<reference evidence="2" key="2">
    <citation type="journal article" date="2023" name="BMC Genomics">
        <title>Pest status, molecular evolution, and epigenetic factors derived from the genome assembly of Frankliniella fusca, a thysanopteran phytovirus vector.</title>
        <authorList>
            <person name="Catto M.A."/>
            <person name="Labadie P.E."/>
            <person name="Jacobson A.L."/>
            <person name="Kennedy G.G."/>
            <person name="Srinivasan R."/>
            <person name="Hunt B.G."/>
        </authorList>
    </citation>
    <scope>NUCLEOTIDE SEQUENCE</scope>
    <source>
        <strain evidence="2">PL_HMW_Pooled</strain>
    </source>
</reference>
<protein>
    <submittedName>
        <fullName evidence="2">Lipoprotein signal peptidase</fullName>
    </submittedName>
</protein>
<feature type="compositionally biased region" description="Basic and acidic residues" evidence="1">
    <location>
        <begin position="209"/>
        <end position="222"/>
    </location>
</feature>
<comment type="caution">
    <text evidence="2">The sequence shown here is derived from an EMBL/GenBank/DDBJ whole genome shotgun (WGS) entry which is preliminary data.</text>
</comment>
<keyword evidence="3" id="KW-1185">Reference proteome</keyword>
<keyword evidence="2" id="KW-0449">Lipoprotein</keyword>
<dbReference type="AlphaFoldDB" id="A0AAE1HMX8"/>
<organism evidence="2 3">
    <name type="scientific">Frankliniella fusca</name>
    <dbReference type="NCBI Taxonomy" id="407009"/>
    <lineage>
        <taxon>Eukaryota</taxon>
        <taxon>Metazoa</taxon>
        <taxon>Ecdysozoa</taxon>
        <taxon>Arthropoda</taxon>
        <taxon>Hexapoda</taxon>
        <taxon>Insecta</taxon>
        <taxon>Pterygota</taxon>
        <taxon>Neoptera</taxon>
        <taxon>Paraneoptera</taxon>
        <taxon>Thysanoptera</taxon>
        <taxon>Terebrantia</taxon>
        <taxon>Thripoidea</taxon>
        <taxon>Thripidae</taxon>
        <taxon>Frankliniella</taxon>
    </lineage>
</organism>
<evidence type="ECO:0000256" key="1">
    <source>
        <dbReference type="SAM" id="MobiDB-lite"/>
    </source>
</evidence>
<feature type="non-terminal residue" evidence="2">
    <location>
        <position position="1"/>
    </location>
</feature>
<dbReference type="EMBL" id="JAHWGI010001167">
    <property type="protein sequence ID" value="KAK3924164.1"/>
    <property type="molecule type" value="Genomic_DNA"/>
</dbReference>
<feature type="compositionally biased region" description="Polar residues" evidence="1">
    <location>
        <begin position="305"/>
        <end position="322"/>
    </location>
</feature>
<sequence length="562" mass="60730">MSDKFANGLCLCQNNTRGPRGDVRAEAGVVAAAVSREPHQPARAEAGPGLALAAASLAPLGDQVALDVADGETDQEVGQDHGHQDDEHEEEKVSRVRELDGLAGLGVVEHVLELELAGHHDNRLEQCQRHVAERRVVGEQHGKAEPEGEQQAAVGEQELGEVDGDRREHLHVETERREAAHDHHELQPGEEDADRRDVVLPGRYLQADPENRRRTQSQERDSLTMAQCSGVRPSSSWLLGSARLASRSWMVAADWACAARCSGVCRLQLSAEVSAPASSSSRAHSVLPSSAASGALVPGAPPDSPTFTSTWRASSRRTQSTAPAEAAQCSGVARRAESHTCALAPAASSADTHTDEPAQQLMCSAVLPAQRGDHTHSVRETNFALQLKGWRENIENFCGSKPPEGGCGSRQAQGFYPLWQPTASVFHGNRRFADCDPIAQFDRFDPRTTIGLPLEVRAVSRALDFLIPVSEALPQRGTRDSNPQPRVPTRSQNRKRPNAQSHQANGEGRDSPAVLVAGGHVGAALEAVLHEVRQPQARPDQQPRVHVQLLHHNAVAFYTSFE</sequence>
<gene>
    <name evidence="2" type="ORF">KUF71_012248</name>
</gene>
<reference evidence="2" key="1">
    <citation type="submission" date="2021-07" db="EMBL/GenBank/DDBJ databases">
        <authorList>
            <person name="Catto M.A."/>
            <person name="Jacobson A."/>
            <person name="Kennedy G."/>
            <person name="Labadie P."/>
            <person name="Hunt B.G."/>
            <person name="Srinivasan R."/>
        </authorList>
    </citation>
    <scope>NUCLEOTIDE SEQUENCE</scope>
    <source>
        <strain evidence="2">PL_HMW_Pooled</strain>
        <tissue evidence="2">Head</tissue>
    </source>
</reference>
<feature type="region of interest" description="Disordered" evidence="1">
    <location>
        <begin position="474"/>
        <end position="514"/>
    </location>
</feature>
<feature type="region of interest" description="Disordered" evidence="1">
    <location>
        <begin position="138"/>
        <end position="224"/>
    </location>
</feature>
<feature type="region of interest" description="Disordered" evidence="1">
    <location>
        <begin position="72"/>
        <end position="91"/>
    </location>
</feature>
<evidence type="ECO:0000313" key="3">
    <source>
        <dbReference type="Proteomes" id="UP001219518"/>
    </source>
</evidence>
<name>A0AAE1HMX8_9NEOP</name>
<feature type="compositionally biased region" description="Basic and acidic residues" evidence="1">
    <location>
        <begin position="163"/>
        <end position="198"/>
    </location>
</feature>
<feature type="compositionally biased region" description="Basic and acidic residues" evidence="1">
    <location>
        <begin position="78"/>
        <end position="91"/>
    </location>
</feature>
<proteinExistence type="predicted"/>
<dbReference type="Proteomes" id="UP001219518">
    <property type="component" value="Unassembled WGS sequence"/>
</dbReference>
<feature type="region of interest" description="Disordered" evidence="1">
    <location>
        <begin position="292"/>
        <end position="329"/>
    </location>
</feature>
<evidence type="ECO:0000313" key="2">
    <source>
        <dbReference type="EMBL" id="KAK3924164.1"/>
    </source>
</evidence>
<accession>A0AAE1HMX8</accession>